<feature type="domain" description="TOG" evidence="2">
    <location>
        <begin position="73"/>
        <end position="304"/>
    </location>
</feature>
<dbReference type="SMART" id="SM01349">
    <property type="entry name" value="TOG"/>
    <property type="match status" value="1"/>
</dbReference>
<dbReference type="InterPro" id="IPR011989">
    <property type="entry name" value="ARM-like"/>
</dbReference>
<dbReference type="GO" id="GO:0072686">
    <property type="term" value="C:mitotic spindle"/>
    <property type="evidence" value="ECO:0007669"/>
    <property type="project" value="TreeGrafter"/>
</dbReference>
<evidence type="ECO:0000259" key="2">
    <source>
        <dbReference type="SMART" id="SM01349"/>
    </source>
</evidence>
<dbReference type="InterPro" id="IPR016024">
    <property type="entry name" value="ARM-type_fold"/>
</dbReference>
<feature type="compositionally biased region" description="Low complexity" evidence="1">
    <location>
        <begin position="387"/>
        <end position="396"/>
    </location>
</feature>
<dbReference type="SUPFAM" id="SSF48371">
    <property type="entry name" value="ARM repeat"/>
    <property type="match status" value="1"/>
</dbReference>
<keyword evidence="4" id="KW-1185">Reference proteome</keyword>
<feature type="region of interest" description="Disordered" evidence="1">
    <location>
        <begin position="369"/>
        <end position="470"/>
    </location>
</feature>
<organism evidence="3 4">
    <name type="scientific">Parelaphostrongylus tenuis</name>
    <name type="common">Meningeal worm</name>
    <dbReference type="NCBI Taxonomy" id="148309"/>
    <lineage>
        <taxon>Eukaryota</taxon>
        <taxon>Metazoa</taxon>
        <taxon>Ecdysozoa</taxon>
        <taxon>Nematoda</taxon>
        <taxon>Chromadorea</taxon>
        <taxon>Rhabditida</taxon>
        <taxon>Rhabditina</taxon>
        <taxon>Rhabditomorpha</taxon>
        <taxon>Strongyloidea</taxon>
        <taxon>Metastrongylidae</taxon>
        <taxon>Parelaphostrongylus</taxon>
    </lineage>
</organism>
<evidence type="ECO:0000313" key="4">
    <source>
        <dbReference type="Proteomes" id="UP001196413"/>
    </source>
</evidence>
<proteinExistence type="predicted"/>
<dbReference type="InterPro" id="IPR034085">
    <property type="entry name" value="TOG"/>
</dbReference>
<dbReference type="AlphaFoldDB" id="A0AAD5QDV4"/>
<accession>A0AAD5QDV4</accession>
<feature type="compositionally biased region" description="Polar residues" evidence="1">
    <location>
        <begin position="397"/>
        <end position="411"/>
    </location>
</feature>
<feature type="region of interest" description="Disordered" evidence="1">
    <location>
        <begin position="291"/>
        <end position="327"/>
    </location>
</feature>
<sequence>MFRVPLLPGDNGETDQENHGRHSVLSRGSSMPAQKRLPPSVRNAVSSTGAVSEEDFRKAFTQVPKCDIYSSKELLSQMETIRKVLENVQGDWSQRVNSLKLLRSILINGGMDYENELLSSLHSLEDALITSVKDLRSQVCREACITVSFLCEKLEVSIIRLCESLLPATIGLIQNSVKIMSTSGITACHFIVKHVEHPKIISIVLSYSSSKAKEIRRIIQDLIGEAVAIWAPSKLEKSLSSISDCIKAGLSDADAQARASARNSYQHLDQHFPHQAQLLFQSLDQSKQRSLSGAISAASSSQSVNSERDALNMAHRPGPYGLNKPKSSNFFAGRSASEIDANAVRRAAAFTPQKSKLAGSVAVRNTPVRPNVVRSGVPPSRQTPLKSSNSANPPASVSQPGSRSTSPSRTAANRRAQPIVSPPSSTLSSSKIATATGRRQIATREASPRRFTPSHGASPNGHCVRHATVV</sequence>
<evidence type="ECO:0000256" key="1">
    <source>
        <dbReference type="SAM" id="MobiDB-lite"/>
    </source>
</evidence>
<dbReference type="GO" id="GO:0008017">
    <property type="term" value="F:microtubule binding"/>
    <property type="evidence" value="ECO:0007669"/>
    <property type="project" value="TreeGrafter"/>
</dbReference>
<dbReference type="PANTHER" id="PTHR21567">
    <property type="entry name" value="CLASP"/>
    <property type="match status" value="1"/>
</dbReference>
<evidence type="ECO:0000313" key="3">
    <source>
        <dbReference type="EMBL" id="KAJ1345789.1"/>
    </source>
</evidence>
<dbReference type="Proteomes" id="UP001196413">
    <property type="component" value="Unassembled WGS sequence"/>
</dbReference>
<feature type="compositionally biased region" description="Low complexity" evidence="1">
    <location>
        <begin position="291"/>
        <end position="305"/>
    </location>
</feature>
<comment type="caution">
    <text evidence="3">The sequence shown here is derived from an EMBL/GenBank/DDBJ whole genome shotgun (WGS) entry which is preliminary data.</text>
</comment>
<dbReference type="InterPro" id="IPR024395">
    <property type="entry name" value="CLASP_N_dom"/>
</dbReference>
<dbReference type="GO" id="GO:0045180">
    <property type="term" value="C:basal cortex"/>
    <property type="evidence" value="ECO:0007669"/>
    <property type="project" value="TreeGrafter"/>
</dbReference>
<dbReference type="Gene3D" id="1.25.10.10">
    <property type="entry name" value="Leucine-rich Repeat Variant"/>
    <property type="match status" value="1"/>
</dbReference>
<dbReference type="GO" id="GO:0000776">
    <property type="term" value="C:kinetochore"/>
    <property type="evidence" value="ECO:0007669"/>
    <property type="project" value="TreeGrafter"/>
</dbReference>
<dbReference type="GO" id="GO:0005881">
    <property type="term" value="C:cytoplasmic microtubule"/>
    <property type="evidence" value="ECO:0007669"/>
    <property type="project" value="TreeGrafter"/>
</dbReference>
<dbReference type="GO" id="GO:0090307">
    <property type="term" value="P:mitotic spindle assembly"/>
    <property type="evidence" value="ECO:0007669"/>
    <property type="project" value="TreeGrafter"/>
</dbReference>
<dbReference type="PANTHER" id="PTHR21567:SF9">
    <property type="entry name" value="CLIP-ASSOCIATING PROTEIN"/>
    <property type="match status" value="1"/>
</dbReference>
<dbReference type="EMBL" id="JAHQIW010000070">
    <property type="protein sequence ID" value="KAJ1345789.1"/>
    <property type="molecule type" value="Genomic_DNA"/>
</dbReference>
<protein>
    <recommendedName>
        <fullName evidence="2">TOG domain-containing protein</fullName>
    </recommendedName>
</protein>
<name>A0AAD5QDV4_PARTN</name>
<dbReference type="Pfam" id="PF12348">
    <property type="entry name" value="CLASP_N"/>
    <property type="match status" value="1"/>
</dbReference>
<dbReference type="GO" id="GO:0005815">
    <property type="term" value="C:microtubule organizing center"/>
    <property type="evidence" value="ECO:0007669"/>
    <property type="project" value="TreeGrafter"/>
</dbReference>
<gene>
    <name evidence="3" type="ORF">KIN20_000405</name>
</gene>
<reference evidence="3" key="1">
    <citation type="submission" date="2021-06" db="EMBL/GenBank/DDBJ databases">
        <title>Parelaphostrongylus tenuis whole genome reference sequence.</title>
        <authorList>
            <person name="Garwood T.J."/>
            <person name="Larsen P.A."/>
            <person name="Fountain-Jones N.M."/>
            <person name="Garbe J.R."/>
            <person name="Macchietto M.G."/>
            <person name="Kania S.A."/>
            <person name="Gerhold R.W."/>
            <person name="Richards J.E."/>
            <person name="Wolf T.M."/>
        </authorList>
    </citation>
    <scope>NUCLEOTIDE SEQUENCE</scope>
    <source>
        <strain evidence="3">MNPRO001-30</strain>
        <tissue evidence="3">Meninges</tissue>
    </source>
</reference>
<dbReference type="GO" id="GO:0040001">
    <property type="term" value="P:establishment of mitotic spindle localization"/>
    <property type="evidence" value="ECO:0007669"/>
    <property type="project" value="TreeGrafter"/>
</dbReference>
<feature type="region of interest" description="Disordered" evidence="1">
    <location>
        <begin position="1"/>
        <end position="48"/>
    </location>
</feature>
<dbReference type="GO" id="GO:0005876">
    <property type="term" value="C:spindle microtubule"/>
    <property type="evidence" value="ECO:0007669"/>
    <property type="project" value="TreeGrafter"/>
</dbReference>